<evidence type="ECO:0000259" key="8">
    <source>
        <dbReference type="PROSITE" id="PS50110"/>
    </source>
</evidence>
<dbReference type="CDD" id="cd00156">
    <property type="entry name" value="REC"/>
    <property type="match status" value="1"/>
</dbReference>
<dbReference type="RefSeq" id="WP_289162898.1">
    <property type="nucleotide sequence ID" value="NZ_CP141221.1"/>
</dbReference>
<comment type="catalytic activity">
    <reaction evidence="1">
        <text>ATP + protein L-histidine = ADP + protein N-phospho-L-histidine.</text>
        <dbReference type="EC" id="2.7.13.3"/>
    </reaction>
</comment>
<dbReference type="PANTHER" id="PTHR43047">
    <property type="entry name" value="TWO-COMPONENT HISTIDINE PROTEIN KINASE"/>
    <property type="match status" value="1"/>
</dbReference>
<sequence>MNTKRKDRVQRILLIDDCEEDRARVRSALMQGAPERRYHFLEADNGESGLELCLNQSDPIDCVIVDLHMPRLSGNDFLEQIRRPTGVPMIPIVVLTGSTMNNDAGESLQLGAQDYITKDSIYPSVLFRVVDNAIERHELLKEVHESRQSADAANQAKSSLVGSISHEIRTPMTAVLGICELLLESDLSVDQEELVRTMRDNGQYLVEILNDLLDLSKLEAGKLEVDEEAFELRQLFARSIELMRVRAKENKTTLSLDFDESLPAVVSADPIRVRQVVLNLISNAIKFCPGGDVNVRVRTQADKPSNPFFLVEVVDNGCGIPRHDLERIFLPFIQSETKGKAKTGGGTGLGLAICRRLVMLMGGSMHVESEVDQGSTFSFTVPLRPAEMPAPAESERPPLSASIEELLQDCKFLIAEDTAATQMILKRIIEAAGGKTDIVASGVELLDRVRSQPNEFTAVITDIQMPEMDGLEATEKIRQFNSTIPIVVLTADAVSETKQQASAAGANDVLTKPIVRRDLLETLARYCDIECDSDCN</sequence>
<dbReference type="Pfam" id="PF00072">
    <property type="entry name" value="Response_reg"/>
    <property type="match status" value="2"/>
</dbReference>
<dbReference type="CDD" id="cd00082">
    <property type="entry name" value="HisKA"/>
    <property type="match status" value="1"/>
</dbReference>
<keyword evidence="10" id="KW-1185">Reference proteome</keyword>
<dbReference type="InterPro" id="IPR036890">
    <property type="entry name" value="HATPase_C_sf"/>
</dbReference>
<feature type="domain" description="Histidine kinase" evidence="7">
    <location>
        <begin position="163"/>
        <end position="385"/>
    </location>
</feature>
<evidence type="ECO:0000256" key="5">
    <source>
        <dbReference type="ARBA" id="ARBA00022777"/>
    </source>
</evidence>
<reference evidence="9 10" key="1">
    <citation type="submission" date="2023-06" db="EMBL/GenBank/DDBJ databases">
        <title>Roseiconus lacunae JC819 isolated from Gulf of Mannar region, Tamil Nadu.</title>
        <authorList>
            <person name="Pk S."/>
            <person name="Ch S."/>
            <person name="Ch V.R."/>
        </authorList>
    </citation>
    <scope>NUCLEOTIDE SEQUENCE [LARGE SCALE GENOMIC DNA]</scope>
    <source>
        <strain evidence="9 10">JC819</strain>
    </source>
</reference>
<feature type="domain" description="Response regulatory" evidence="8">
    <location>
        <begin position="411"/>
        <end position="527"/>
    </location>
</feature>
<evidence type="ECO:0000256" key="1">
    <source>
        <dbReference type="ARBA" id="ARBA00000085"/>
    </source>
</evidence>
<gene>
    <name evidence="9" type="ORF">QTN89_08230</name>
</gene>
<dbReference type="InterPro" id="IPR005467">
    <property type="entry name" value="His_kinase_dom"/>
</dbReference>
<evidence type="ECO:0000313" key="10">
    <source>
        <dbReference type="Proteomes" id="UP001239462"/>
    </source>
</evidence>
<evidence type="ECO:0000259" key="7">
    <source>
        <dbReference type="PROSITE" id="PS50109"/>
    </source>
</evidence>
<dbReference type="CDD" id="cd17546">
    <property type="entry name" value="REC_hyHK_CKI1_RcsC-like"/>
    <property type="match status" value="1"/>
</dbReference>
<protein>
    <recommendedName>
        <fullName evidence="2">histidine kinase</fullName>
        <ecNumber evidence="2">2.7.13.3</ecNumber>
    </recommendedName>
</protein>
<dbReference type="Pfam" id="PF00512">
    <property type="entry name" value="HisKA"/>
    <property type="match status" value="1"/>
</dbReference>
<keyword evidence="5" id="KW-0418">Kinase</keyword>
<dbReference type="InterPro" id="IPR036097">
    <property type="entry name" value="HisK_dim/P_sf"/>
</dbReference>
<dbReference type="PRINTS" id="PR00344">
    <property type="entry name" value="BCTRLSENSOR"/>
</dbReference>
<dbReference type="SUPFAM" id="SSF52172">
    <property type="entry name" value="CheY-like"/>
    <property type="match status" value="2"/>
</dbReference>
<dbReference type="InterPro" id="IPR001789">
    <property type="entry name" value="Sig_transdc_resp-reg_receiver"/>
</dbReference>
<dbReference type="Gene3D" id="1.10.287.130">
    <property type="match status" value="1"/>
</dbReference>
<dbReference type="Gene3D" id="3.30.565.10">
    <property type="entry name" value="Histidine kinase-like ATPase, C-terminal domain"/>
    <property type="match status" value="1"/>
</dbReference>
<dbReference type="EC" id="2.7.13.3" evidence="2"/>
<dbReference type="PROSITE" id="PS50110">
    <property type="entry name" value="RESPONSE_REGULATORY"/>
    <property type="match status" value="2"/>
</dbReference>
<feature type="domain" description="Response regulatory" evidence="8">
    <location>
        <begin position="11"/>
        <end position="133"/>
    </location>
</feature>
<dbReference type="InterPro" id="IPR003594">
    <property type="entry name" value="HATPase_dom"/>
</dbReference>
<proteinExistence type="predicted"/>
<dbReference type="InterPro" id="IPR003661">
    <property type="entry name" value="HisK_dim/P_dom"/>
</dbReference>
<organism evidence="9 10">
    <name type="scientific">Roseiconus lacunae</name>
    <dbReference type="NCBI Taxonomy" id="2605694"/>
    <lineage>
        <taxon>Bacteria</taxon>
        <taxon>Pseudomonadati</taxon>
        <taxon>Planctomycetota</taxon>
        <taxon>Planctomycetia</taxon>
        <taxon>Pirellulales</taxon>
        <taxon>Pirellulaceae</taxon>
        <taxon>Roseiconus</taxon>
    </lineage>
</organism>
<dbReference type="SMART" id="SM00387">
    <property type="entry name" value="HATPase_c"/>
    <property type="match status" value="1"/>
</dbReference>
<feature type="modified residue" description="4-aspartylphosphate" evidence="6">
    <location>
        <position position="462"/>
    </location>
</feature>
<evidence type="ECO:0000313" key="9">
    <source>
        <dbReference type="EMBL" id="MDM4015411.1"/>
    </source>
</evidence>
<evidence type="ECO:0000256" key="6">
    <source>
        <dbReference type="PROSITE-ProRule" id="PRU00169"/>
    </source>
</evidence>
<dbReference type="Proteomes" id="UP001239462">
    <property type="component" value="Unassembled WGS sequence"/>
</dbReference>
<dbReference type="SMART" id="SM00448">
    <property type="entry name" value="REC"/>
    <property type="match status" value="2"/>
</dbReference>
<dbReference type="InterPro" id="IPR011006">
    <property type="entry name" value="CheY-like_superfamily"/>
</dbReference>
<dbReference type="SMART" id="SM00388">
    <property type="entry name" value="HisKA"/>
    <property type="match status" value="1"/>
</dbReference>
<keyword evidence="4" id="KW-0808">Transferase</keyword>
<comment type="caution">
    <text evidence="9">The sequence shown here is derived from an EMBL/GenBank/DDBJ whole genome shotgun (WGS) entry which is preliminary data.</text>
</comment>
<dbReference type="PROSITE" id="PS50109">
    <property type="entry name" value="HIS_KIN"/>
    <property type="match status" value="1"/>
</dbReference>
<dbReference type="PANTHER" id="PTHR43047:SF72">
    <property type="entry name" value="OSMOSENSING HISTIDINE PROTEIN KINASE SLN1"/>
    <property type="match status" value="1"/>
</dbReference>
<dbReference type="Pfam" id="PF02518">
    <property type="entry name" value="HATPase_c"/>
    <property type="match status" value="1"/>
</dbReference>
<dbReference type="SUPFAM" id="SSF55874">
    <property type="entry name" value="ATPase domain of HSP90 chaperone/DNA topoisomerase II/histidine kinase"/>
    <property type="match status" value="1"/>
</dbReference>
<evidence type="ECO:0000256" key="4">
    <source>
        <dbReference type="ARBA" id="ARBA00022679"/>
    </source>
</evidence>
<dbReference type="EMBL" id="JASZZN010000005">
    <property type="protein sequence ID" value="MDM4015411.1"/>
    <property type="molecule type" value="Genomic_DNA"/>
</dbReference>
<dbReference type="Gene3D" id="3.40.50.2300">
    <property type="match status" value="2"/>
</dbReference>
<evidence type="ECO:0000256" key="3">
    <source>
        <dbReference type="ARBA" id="ARBA00022553"/>
    </source>
</evidence>
<evidence type="ECO:0000256" key="2">
    <source>
        <dbReference type="ARBA" id="ARBA00012438"/>
    </source>
</evidence>
<accession>A0ABT7PG17</accession>
<feature type="modified residue" description="4-aspartylphosphate" evidence="6">
    <location>
        <position position="66"/>
    </location>
</feature>
<name>A0ABT7PG17_9BACT</name>
<dbReference type="SUPFAM" id="SSF47384">
    <property type="entry name" value="Homodimeric domain of signal transducing histidine kinase"/>
    <property type="match status" value="1"/>
</dbReference>
<keyword evidence="3 6" id="KW-0597">Phosphoprotein</keyword>
<dbReference type="InterPro" id="IPR004358">
    <property type="entry name" value="Sig_transdc_His_kin-like_C"/>
</dbReference>